<feature type="transmembrane region" description="Helical" evidence="1">
    <location>
        <begin position="45"/>
        <end position="70"/>
    </location>
</feature>
<organism evidence="2">
    <name type="scientific">marine sediment metagenome</name>
    <dbReference type="NCBI Taxonomy" id="412755"/>
    <lineage>
        <taxon>unclassified sequences</taxon>
        <taxon>metagenomes</taxon>
        <taxon>ecological metagenomes</taxon>
    </lineage>
</organism>
<reference evidence="2" key="1">
    <citation type="journal article" date="2015" name="Nature">
        <title>Complex archaea that bridge the gap between prokaryotes and eukaryotes.</title>
        <authorList>
            <person name="Spang A."/>
            <person name="Saw J.H."/>
            <person name="Jorgensen S.L."/>
            <person name="Zaremba-Niedzwiedzka K."/>
            <person name="Martijn J."/>
            <person name="Lind A.E."/>
            <person name="van Eijk R."/>
            <person name="Schleper C."/>
            <person name="Guy L."/>
            <person name="Ettema T.J."/>
        </authorList>
    </citation>
    <scope>NUCLEOTIDE SEQUENCE</scope>
</reference>
<evidence type="ECO:0000256" key="1">
    <source>
        <dbReference type="SAM" id="Phobius"/>
    </source>
</evidence>
<protein>
    <submittedName>
        <fullName evidence="2">Uncharacterized protein</fullName>
    </submittedName>
</protein>
<keyword evidence="1" id="KW-0472">Membrane</keyword>
<evidence type="ECO:0000313" key="2">
    <source>
        <dbReference type="EMBL" id="KKN19838.1"/>
    </source>
</evidence>
<gene>
    <name evidence="2" type="ORF">LCGC14_0941640</name>
</gene>
<name>A0A0F9RR88_9ZZZZ</name>
<sequence length="86" mass="9542">MTLMTIFLIVYAIGLVIIYISSAIIEKRSPGKLKSDHDEYTPLLIMGTVWPLTITCIIGGAVSVLVLMLISWPWRAWVLGEGLIPK</sequence>
<dbReference type="AlphaFoldDB" id="A0A0F9RR88"/>
<keyword evidence="1" id="KW-1133">Transmembrane helix</keyword>
<accession>A0A0F9RR88</accession>
<proteinExistence type="predicted"/>
<dbReference type="EMBL" id="LAZR01003298">
    <property type="protein sequence ID" value="KKN19838.1"/>
    <property type="molecule type" value="Genomic_DNA"/>
</dbReference>
<feature type="transmembrane region" description="Helical" evidence="1">
    <location>
        <begin position="6"/>
        <end position="25"/>
    </location>
</feature>
<comment type="caution">
    <text evidence="2">The sequence shown here is derived from an EMBL/GenBank/DDBJ whole genome shotgun (WGS) entry which is preliminary data.</text>
</comment>
<keyword evidence="1" id="KW-0812">Transmembrane</keyword>